<evidence type="ECO:0000313" key="3">
    <source>
        <dbReference type="EMBL" id="MCW3786443.1"/>
    </source>
</evidence>
<keyword evidence="1" id="KW-0472">Membrane</keyword>
<accession>A0AAE3M3L0</accession>
<sequence>MKHLSILLLVLFSCQLFAETKKADQENKDELTTQNTNITLENLLIYKAKIDSISDASIKTSINTEPTPLSKTDWDEYLNIILALIAAVGTFLTVLVIYLDTKQNSINKTIQEELFKDLIRHFYRNLVVIGVLKHKLQGKYHEIYPSEEHILKFKLLPEDLRVDRFSSSHIHYQQLHKLELQLRNFDIEVDVAMDHFKNKDMDTEVKIRDLKTLEFKCGHLSNLVLEVLEKLKFKFHTLEQAEEFINELSEDGRKEKSKSKKNPKHKKKWDVFLKLFNRIRRLMTKLLSKIKRFLKKKAAPLSDEEKIVIEQRYLQYINTLLVDNNLNIKLLEDDEKYKFYIEMTQKLQYNLCMDILAEKDKIYTISF</sequence>
<dbReference type="Proteomes" id="UP001209229">
    <property type="component" value="Unassembled WGS sequence"/>
</dbReference>
<organism evidence="3 4">
    <name type="scientific">Plebeiibacterium sediminum</name>
    <dbReference type="NCBI Taxonomy" id="2992112"/>
    <lineage>
        <taxon>Bacteria</taxon>
        <taxon>Pseudomonadati</taxon>
        <taxon>Bacteroidota</taxon>
        <taxon>Bacteroidia</taxon>
        <taxon>Marinilabiliales</taxon>
        <taxon>Marinilabiliaceae</taxon>
        <taxon>Plebeiibacterium</taxon>
    </lineage>
</organism>
<evidence type="ECO:0000256" key="1">
    <source>
        <dbReference type="SAM" id="Phobius"/>
    </source>
</evidence>
<keyword evidence="2" id="KW-0732">Signal</keyword>
<gene>
    <name evidence="3" type="ORF">OM075_08185</name>
</gene>
<feature type="transmembrane region" description="Helical" evidence="1">
    <location>
        <begin position="77"/>
        <end position="99"/>
    </location>
</feature>
<feature type="chain" id="PRO_5042291542" evidence="2">
    <location>
        <begin position="19"/>
        <end position="367"/>
    </location>
</feature>
<name>A0AAE3M3L0_9BACT</name>
<keyword evidence="1" id="KW-1133">Transmembrane helix</keyword>
<dbReference type="AlphaFoldDB" id="A0AAE3M3L0"/>
<proteinExistence type="predicted"/>
<keyword evidence="4" id="KW-1185">Reference proteome</keyword>
<dbReference type="RefSeq" id="WP_301190007.1">
    <property type="nucleotide sequence ID" value="NZ_JAPDPJ010000014.1"/>
</dbReference>
<evidence type="ECO:0000313" key="4">
    <source>
        <dbReference type="Proteomes" id="UP001209229"/>
    </source>
</evidence>
<reference evidence="3" key="1">
    <citation type="submission" date="2022-10" db="EMBL/GenBank/DDBJ databases">
        <authorList>
            <person name="Yu W.X."/>
        </authorList>
    </citation>
    <scope>NUCLEOTIDE SEQUENCE</scope>
    <source>
        <strain evidence="3">AAT</strain>
    </source>
</reference>
<comment type="caution">
    <text evidence="3">The sequence shown here is derived from an EMBL/GenBank/DDBJ whole genome shotgun (WGS) entry which is preliminary data.</text>
</comment>
<protein>
    <submittedName>
        <fullName evidence="3">Uncharacterized protein</fullName>
    </submittedName>
</protein>
<evidence type="ECO:0000256" key="2">
    <source>
        <dbReference type="SAM" id="SignalP"/>
    </source>
</evidence>
<dbReference type="EMBL" id="JAPDPJ010000014">
    <property type="protein sequence ID" value="MCW3786443.1"/>
    <property type="molecule type" value="Genomic_DNA"/>
</dbReference>
<keyword evidence="1" id="KW-0812">Transmembrane</keyword>
<feature type="signal peptide" evidence="2">
    <location>
        <begin position="1"/>
        <end position="18"/>
    </location>
</feature>